<dbReference type="EMBL" id="JBHSMZ010000024">
    <property type="protein sequence ID" value="MFC5551533.1"/>
    <property type="molecule type" value="Genomic_DNA"/>
</dbReference>
<keyword evidence="3" id="KW-1185">Reference proteome</keyword>
<comment type="caution">
    <text evidence="2">The sequence shown here is derived from an EMBL/GenBank/DDBJ whole genome shotgun (WGS) entry which is preliminary data.</text>
</comment>
<organism evidence="2 3">
    <name type="scientific">Massilia aerilata</name>
    <dbReference type="NCBI Taxonomy" id="453817"/>
    <lineage>
        <taxon>Bacteria</taxon>
        <taxon>Pseudomonadati</taxon>
        <taxon>Pseudomonadota</taxon>
        <taxon>Betaproteobacteria</taxon>
        <taxon>Burkholderiales</taxon>
        <taxon>Oxalobacteraceae</taxon>
        <taxon>Telluria group</taxon>
        <taxon>Massilia</taxon>
    </lineage>
</organism>
<feature type="region of interest" description="Disordered" evidence="1">
    <location>
        <begin position="384"/>
        <end position="415"/>
    </location>
</feature>
<gene>
    <name evidence="2" type="ORF">ACFPO9_23705</name>
</gene>
<dbReference type="Proteomes" id="UP001596086">
    <property type="component" value="Unassembled WGS sequence"/>
</dbReference>
<accession>A0ABW0S3H2</accession>
<dbReference type="RefSeq" id="WP_379775760.1">
    <property type="nucleotide sequence ID" value="NZ_JBHSMZ010000024.1"/>
</dbReference>
<feature type="region of interest" description="Disordered" evidence="1">
    <location>
        <begin position="55"/>
        <end position="86"/>
    </location>
</feature>
<evidence type="ECO:0000256" key="1">
    <source>
        <dbReference type="SAM" id="MobiDB-lite"/>
    </source>
</evidence>
<sequence length="415" mass="46173">MSNIRFLFMGGIMLIFMTALLAGSPLAGPGMTLTYTNAIKNRDINIISARLPDGTEFPDPGSLSGGSKPNDNPLIAGATMGGAPDGRDLPLYVDFEWRETPKSPPDPTPMDSLSQAHKDWQKKMMDEFYSYPIKKQRVLIRDRVPTEVVTSVIEANRHTPKDQLNKASIQVYFVWTDYGIKFRWEIWHRQGSQYYSHQGGDEVTPAGTTMIAAYSNAIENNKIVVDPGGPGGPATGGRPRRYPASASGSVFSGSPGFAYTDKPFSGGEKPMVFESEQELPEWVDFKWALLPDAEIPRKRGESESAYHWRCLEISSARPRKSERVLVRSRIPQEVRNEISIATRNAQPYKVASSLIYLYFIWTDSGIKLHWRLRRSRPDGTFVSIREGGDEITKPGKSNHKSEVSTGVGEVSPSPT</sequence>
<evidence type="ECO:0000313" key="2">
    <source>
        <dbReference type="EMBL" id="MFC5551533.1"/>
    </source>
</evidence>
<proteinExistence type="predicted"/>
<reference evidence="3" key="1">
    <citation type="journal article" date="2019" name="Int. J. Syst. Evol. Microbiol.">
        <title>The Global Catalogue of Microorganisms (GCM) 10K type strain sequencing project: providing services to taxonomists for standard genome sequencing and annotation.</title>
        <authorList>
            <consortium name="The Broad Institute Genomics Platform"/>
            <consortium name="The Broad Institute Genome Sequencing Center for Infectious Disease"/>
            <person name="Wu L."/>
            <person name="Ma J."/>
        </authorList>
    </citation>
    <scope>NUCLEOTIDE SEQUENCE [LARGE SCALE GENOMIC DNA]</scope>
    <source>
        <strain evidence="3">CGMCC 4.5798</strain>
    </source>
</reference>
<protein>
    <submittedName>
        <fullName evidence="2">Uncharacterized protein</fullName>
    </submittedName>
</protein>
<name>A0ABW0S3H2_9BURK</name>
<feature type="region of interest" description="Disordered" evidence="1">
    <location>
        <begin position="224"/>
        <end position="249"/>
    </location>
</feature>
<evidence type="ECO:0000313" key="3">
    <source>
        <dbReference type="Proteomes" id="UP001596086"/>
    </source>
</evidence>